<reference evidence="2" key="1">
    <citation type="submission" date="2021-07" db="EMBL/GenBank/DDBJ databases">
        <authorList>
            <person name="Durling M."/>
        </authorList>
    </citation>
    <scope>NUCLEOTIDE SEQUENCE</scope>
</reference>
<dbReference type="SUPFAM" id="SSF55608">
    <property type="entry name" value="Homing endonucleases"/>
    <property type="match status" value="1"/>
</dbReference>
<dbReference type="InterPro" id="IPR027434">
    <property type="entry name" value="Homing_endonucl"/>
</dbReference>
<evidence type="ECO:0000313" key="3">
    <source>
        <dbReference type="Proteomes" id="UP000696280"/>
    </source>
</evidence>
<organism evidence="2 3">
    <name type="scientific">Hymenoscyphus fraxineus</name>
    <dbReference type="NCBI Taxonomy" id="746836"/>
    <lineage>
        <taxon>Eukaryota</taxon>
        <taxon>Fungi</taxon>
        <taxon>Dikarya</taxon>
        <taxon>Ascomycota</taxon>
        <taxon>Pezizomycotina</taxon>
        <taxon>Leotiomycetes</taxon>
        <taxon>Helotiales</taxon>
        <taxon>Helotiaceae</taxon>
        <taxon>Hymenoscyphus</taxon>
    </lineage>
</organism>
<accession>A0A9N9PPU6</accession>
<dbReference type="Pfam" id="PF00961">
    <property type="entry name" value="LAGLIDADG_1"/>
    <property type="match status" value="1"/>
</dbReference>
<protein>
    <recommendedName>
        <fullName evidence="1">Homing endonuclease LAGLIDADG domain-containing protein</fullName>
    </recommendedName>
</protein>
<dbReference type="Gene3D" id="3.10.28.10">
    <property type="entry name" value="Homing endonucleases"/>
    <property type="match status" value="1"/>
</dbReference>
<dbReference type="InterPro" id="IPR004860">
    <property type="entry name" value="LAGLIDADG_dom"/>
</dbReference>
<dbReference type="PANTHER" id="PTHR36181">
    <property type="entry name" value="INTRON-ENCODED ENDONUCLEASE AI3-RELATED"/>
    <property type="match status" value="1"/>
</dbReference>
<dbReference type="Proteomes" id="UP000696280">
    <property type="component" value="Unassembled WGS sequence"/>
</dbReference>
<gene>
    <name evidence="2" type="ORF">HYFRA_00013617</name>
</gene>
<evidence type="ECO:0000259" key="1">
    <source>
        <dbReference type="Pfam" id="PF00961"/>
    </source>
</evidence>
<evidence type="ECO:0000313" key="2">
    <source>
        <dbReference type="EMBL" id="CAG8962389.1"/>
    </source>
</evidence>
<feature type="domain" description="Homing endonuclease LAGLIDADG" evidence="1">
    <location>
        <begin position="20"/>
        <end position="96"/>
    </location>
</feature>
<name>A0A9N9PPU6_9HELO</name>
<dbReference type="GO" id="GO:0004519">
    <property type="term" value="F:endonuclease activity"/>
    <property type="evidence" value="ECO:0007669"/>
    <property type="project" value="InterPro"/>
</dbReference>
<proteinExistence type="predicted"/>
<keyword evidence="3" id="KW-1185">Reference proteome</keyword>
<dbReference type="EMBL" id="CAJVRL010000130">
    <property type="protein sequence ID" value="CAG8962389.1"/>
    <property type="molecule type" value="Genomic_DNA"/>
</dbReference>
<sequence length="164" mass="18776">MSIPSNKMNPWFLTGFIDAEVKHIFAIGLHIKDLALLEEIKFTMGVGKIHKHGKDSIQYRVDSIKELQVIIDHFLRSMKYPLMTAKKVDYALFKKAFKLIKDGEHLNKEGILKIVAIKASLNLGLNSNLKEAFLNVIKINRPDYTFKGPLHPFFCSEGQHQQDL</sequence>
<dbReference type="PANTHER" id="PTHR36181:SF4">
    <property type="entry name" value="LAGLIDADG ENDONUCLEASE"/>
    <property type="match status" value="1"/>
</dbReference>
<dbReference type="AlphaFoldDB" id="A0A9N9PPU6"/>
<dbReference type="InterPro" id="IPR051289">
    <property type="entry name" value="LAGLIDADG_Endonuclease"/>
</dbReference>
<dbReference type="GO" id="GO:0005739">
    <property type="term" value="C:mitochondrion"/>
    <property type="evidence" value="ECO:0007669"/>
    <property type="project" value="UniProtKB-ARBA"/>
</dbReference>
<comment type="caution">
    <text evidence="2">The sequence shown here is derived from an EMBL/GenBank/DDBJ whole genome shotgun (WGS) entry which is preliminary data.</text>
</comment>
<dbReference type="OrthoDB" id="5412286at2759"/>